<dbReference type="GO" id="GO:0022857">
    <property type="term" value="F:transmembrane transporter activity"/>
    <property type="evidence" value="ECO:0007669"/>
    <property type="project" value="InterPro"/>
</dbReference>
<sequence>MSAMWLLPQYILSGFGEAFNAIGQNEFFYTDYPKTMSSIAASLYGLGSSVSTLVASFILNAVDFVTTERKKEEPGDEQHQRWSLRLLFLAFCWFKLGKFSVLYCL</sequence>
<protein>
    <submittedName>
        <fullName evidence="7">Uncharacterized protein</fullName>
    </submittedName>
</protein>
<dbReference type="Pfam" id="PF00854">
    <property type="entry name" value="PTR2"/>
    <property type="match status" value="1"/>
</dbReference>
<evidence type="ECO:0000256" key="6">
    <source>
        <dbReference type="SAM" id="Phobius"/>
    </source>
</evidence>
<comment type="caution">
    <text evidence="7">The sequence shown here is derived from an EMBL/GenBank/DDBJ whole genome shotgun (WGS) entry which is preliminary data.</text>
</comment>
<dbReference type="Gene3D" id="1.20.1250.20">
    <property type="entry name" value="MFS general substrate transporter like domains"/>
    <property type="match status" value="1"/>
</dbReference>
<accession>A0AAE0A432</accession>
<evidence type="ECO:0000256" key="2">
    <source>
        <dbReference type="ARBA" id="ARBA00005982"/>
    </source>
</evidence>
<organism evidence="7 8">
    <name type="scientific">Dipteronia sinensis</name>
    <dbReference type="NCBI Taxonomy" id="43782"/>
    <lineage>
        <taxon>Eukaryota</taxon>
        <taxon>Viridiplantae</taxon>
        <taxon>Streptophyta</taxon>
        <taxon>Embryophyta</taxon>
        <taxon>Tracheophyta</taxon>
        <taxon>Spermatophyta</taxon>
        <taxon>Magnoliopsida</taxon>
        <taxon>eudicotyledons</taxon>
        <taxon>Gunneridae</taxon>
        <taxon>Pentapetalae</taxon>
        <taxon>rosids</taxon>
        <taxon>malvids</taxon>
        <taxon>Sapindales</taxon>
        <taxon>Sapindaceae</taxon>
        <taxon>Hippocastanoideae</taxon>
        <taxon>Acereae</taxon>
        <taxon>Dipteronia</taxon>
    </lineage>
</organism>
<name>A0AAE0A432_9ROSI</name>
<comment type="similarity">
    <text evidence="2">Belongs to the major facilitator superfamily. Proton-dependent oligopeptide transporter (POT/PTR) (TC 2.A.17) family.</text>
</comment>
<evidence type="ECO:0000313" key="8">
    <source>
        <dbReference type="Proteomes" id="UP001281410"/>
    </source>
</evidence>
<gene>
    <name evidence="7" type="ORF">Dsin_023520</name>
</gene>
<dbReference type="EMBL" id="JANJYJ010000007">
    <property type="protein sequence ID" value="KAK3200105.1"/>
    <property type="molecule type" value="Genomic_DNA"/>
</dbReference>
<dbReference type="GO" id="GO:0016020">
    <property type="term" value="C:membrane"/>
    <property type="evidence" value="ECO:0007669"/>
    <property type="project" value="UniProtKB-SubCell"/>
</dbReference>
<proteinExistence type="inferred from homology"/>
<dbReference type="AlphaFoldDB" id="A0AAE0A432"/>
<evidence type="ECO:0000256" key="1">
    <source>
        <dbReference type="ARBA" id="ARBA00004141"/>
    </source>
</evidence>
<keyword evidence="5 6" id="KW-0472">Membrane</keyword>
<evidence type="ECO:0000256" key="5">
    <source>
        <dbReference type="ARBA" id="ARBA00023136"/>
    </source>
</evidence>
<evidence type="ECO:0000256" key="3">
    <source>
        <dbReference type="ARBA" id="ARBA00022692"/>
    </source>
</evidence>
<evidence type="ECO:0000256" key="4">
    <source>
        <dbReference type="ARBA" id="ARBA00022989"/>
    </source>
</evidence>
<keyword evidence="4 6" id="KW-1133">Transmembrane helix</keyword>
<comment type="subcellular location">
    <subcellularLocation>
        <location evidence="1">Membrane</location>
        <topology evidence="1">Multi-pass membrane protein</topology>
    </subcellularLocation>
</comment>
<dbReference type="PANTHER" id="PTHR11654">
    <property type="entry name" value="OLIGOPEPTIDE TRANSPORTER-RELATED"/>
    <property type="match status" value="1"/>
</dbReference>
<feature type="transmembrane region" description="Helical" evidence="6">
    <location>
        <begin position="44"/>
        <end position="65"/>
    </location>
</feature>
<dbReference type="InterPro" id="IPR036259">
    <property type="entry name" value="MFS_trans_sf"/>
</dbReference>
<evidence type="ECO:0000313" key="7">
    <source>
        <dbReference type="EMBL" id="KAK3200105.1"/>
    </source>
</evidence>
<reference evidence="7" key="1">
    <citation type="journal article" date="2023" name="Plant J.">
        <title>Genome sequences and population genomics provide insights into the demographic history, inbreeding, and mutation load of two 'living fossil' tree species of Dipteronia.</title>
        <authorList>
            <person name="Feng Y."/>
            <person name="Comes H.P."/>
            <person name="Chen J."/>
            <person name="Zhu S."/>
            <person name="Lu R."/>
            <person name="Zhang X."/>
            <person name="Li P."/>
            <person name="Qiu J."/>
            <person name="Olsen K.M."/>
            <person name="Qiu Y."/>
        </authorList>
    </citation>
    <scope>NUCLEOTIDE SEQUENCE</scope>
    <source>
        <strain evidence="7">NBL</strain>
    </source>
</reference>
<dbReference type="Proteomes" id="UP001281410">
    <property type="component" value="Unassembled WGS sequence"/>
</dbReference>
<keyword evidence="8" id="KW-1185">Reference proteome</keyword>
<keyword evidence="3 6" id="KW-0812">Transmembrane</keyword>
<dbReference type="InterPro" id="IPR000109">
    <property type="entry name" value="POT_fam"/>
</dbReference>